<dbReference type="AlphaFoldDB" id="A0AB40D7L6"/>
<feature type="region of interest" description="Disordered" evidence="1">
    <location>
        <begin position="217"/>
        <end position="241"/>
    </location>
</feature>
<dbReference type="PANTHER" id="PTHR31286:SF180">
    <property type="entry name" value="OS10G0362600 PROTEIN"/>
    <property type="match status" value="1"/>
</dbReference>
<gene>
    <name evidence="5" type="primary">LOC120283996</name>
</gene>
<evidence type="ECO:0000256" key="1">
    <source>
        <dbReference type="SAM" id="MobiDB-lite"/>
    </source>
</evidence>
<name>A0AB40D7L6_DIOCR</name>
<dbReference type="Proteomes" id="UP001515500">
    <property type="component" value="Chromosome 19"/>
</dbReference>
<dbReference type="InterPro" id="IPR025558">
    <property type="entry name" value="DUF4283"/>
</dbReference>
<dbReference type="Pfam" id="PF14392">
    <property type="entry name" value="zf-CCHC_4"/>
    <property type="match status" value="1"/>
</dbReference>
<reference evidence="5" key="1">
    <citation type="submission" date="2025-08" db="UniProtKB">
        <authorList>
            <consortium name="RefSeq"/>
        </authorList>
    </citation>
    <scope>IDENTIFICATION</scope>
</reference>
<protein>
    <submittedName>
        <fullName evidence="5">Uncharacterized protein LOC120283996</fullName>
    </submittedName>
</protein>
<proteinExistence type="predicted"/>
<dbReference type="GeneID" id="120283996"/>
<dbReference type="Pfam" id="PF14111">
    <property type="entry name" value="DUF4283"/>
    <property type="match status" value="1"/>
</dbReference>
<evidence type="ECO:0000313" key="4">
    <source>
        <dbReference type="Proteomes" id="UP001515500"/>
    </source>
</evidence>
<dbReference type="RefSeq" id="XP_039146757.1">
    <property type="nucleotide sequence ID" value="XM_039290823.1"/>
</dbReference>
<evidence type="ECO:0000259" key="3">
    <source>
        <dbReference type="Pfam" id="PF14392"/>
    </source>
</evidence>
<feature type="domain" description="DUF4283" evidence="2">
    <location>
        <begin position="62"/>
        <end position="142"/>
    </location>
</feature>
<dbReference type="InterPro" id="IPR025836">
    <property type="entry name" value="Zn_knuckle_CX2CX4HX4C"/>
</dbReference>
<sequence>MASGGQPPPPSMLSKTWANVAAAAQRKPSSPLVEDPVLSKLKANTTEFIRVDHDTLSRARMRFQTALYGKFFGKSPPFEQVKEILSEKWAKIGTFHISDLPNEYLLIWCDNQEAMNRLMFEGPWAVNSIVLQLAPWPPFFEPAFTKLSTVAIWIDDVTYSLSRSKFARIYIEIDLAKPLKQGFWIRDNEHRIFVVALYERLPTFCYKCGHVGHGSNNYNRQSSEGSGHPSPPHRNDLNGQQ</sequence>
<dbReference type="InterPro" id="IPR040256">
    <property type="entry name" value="At4g02000-like"/>
</dbReference>
<keyword evidence="4" id="KW-1185">Reference proteome</keyword>
<dbReference type="PANTHER" id="PTHR31286">
    <property type="entry name" value="GLYCINE-RICH CELL WALL STRUCTURAL PROTEIN 1.8-LIKE"/>
    <property type="match status" value="1"/>
</dbReference>
<accession>A0AB40D7L6</accession>
<feature type="domain" description="Zinc knuckle CX2CX4HX4C" evidence="3">
    <location>
        <begin position="197"/>
        <end position="217"/>
    </location>
</feature>
<organism evidence="4 5">
    <name type="scientific">Dioscorea cayennensis subsp. rotundata</name>
    <name type="common">White Guinea yam</name>
    <name type="synonym">Dioscorea rotundata</name>
    <dbReference type="NCBI Taxonomy" id="55577"/>
    <lineage>
        <taxon>Eukaryota</taxon>
        <taxon>Viridiplantae</taxon>
        <taxon>Streptophyta</taxon>
        <taxon>Embryophyta</taxon>
        <taxon>Tracheophyta</taxon>
        <taxon>Spermatophyta</taxon>
        <taxon>Magnoliopsida</taxon>
        <taxon>Liliopsida</taxon>
        <taxon>Dioscoreales</taxon>
        <taxon>Dioscoreaceae</taxon>
        <taxon>Dioscorea</taxon>
    </lineage>
</organism>
<evidence type="ECO:0000313" key="5">
    <source>
        <dbReference type="RefSeq" id="XP_039146757.1"/>
    </source>
</evidence>
<evidence type="ECO:0000259" key="2">
    <source>
        <dbReference type="Pfam" id="PF14111"/>
    </source>
</evidence>